<feature type="chain" id="PRO_5005194364" description="Lipoprotein" evidence="1">
    <location>
        <begin position="19"/>
        <end position="177"/>
    </location>
</feature>
<keyword evidence="1" id="KW-0732">Signal</keyword>
<dbReference type="EMBL" id="CVLB01000001">
    <property type="protein sequence ID" value="CRF32047.1"/>
    <property type="molecule type" value="Genomic_DNA"/>
</dbReference>
<dbReference type="PROSITE" id="PS51257">
    <property type="entry name" value="PROKAR_LIPOPROTEIN"/>
    <property type="match status" value="1"/>
</dbReference>
<evidence type="ECO:0000313" key="2">
    <source>
        <dbReference type="EMBL" id="CRF32047.1"/>
    </source>
</evidence>
<evidence type="ECO:0000313" key="3">
    <source>
        <dbReference type="Proteomes" id="UP000043763"/>
    </source>
</evidence>
<evidence type="ECO:0008006" key="4">
    <source>
        <dbReference type="Google" id="ProtNLM"/>
    </source>
</evidence>
<organism evidence="2 3">
    <name type="scientific">Brachyspira suanatina</name>
    <dbReference type="NCBI Taxonomy" id="381802"/>
    <lineage>
        <taxon>Bacteria</taxon>
        <taxon>Pseudomonadati</taxon>
        <taxon>Spirochaetota</taxon>
        <taxon>Spirochaetia</taxon>
        <taxon>Brachyspirales</taxon>
        <taxon>Brachyspiraceae</taxon>
        <taxon>Brachyspira</taxon>
    </lineage>
</organism>
<accession>A0A0G4K4P0</accession>
<gene>
    <name evidence="2" type="ORF">BRSU_0539</name>
</gene>
<reference evidence="3" key="1">
    <citation type="submission" date="2015-04" db="EMBL/GenBank/DDBJ databases">
        <authorList>
            <person name="Mushtaq Mamoona"/>
        </authorList>
    </citation>
    <scope>NUCLEOTIDE SEQUENCE [LARGE SCALE GENOMIC DNA]</scope>
    <source>
        <strain evidence="3">AN4859/03</strain>
    </source>
</reference>
<sequence>MKKILLLFTLIITLSSCAAKVHLINDTFYGQKMYQTDYISMSYWSETIKFRLKSANDPNNIILEVQYIADSSFNIAETSKIVLKFEDNTYLILHYTSLMPKTESEIIYGTSIYFMDTSYVDRSYSINAENTIKEMKVLTDIRVETADGFKNLKVKKNAANDLIRLYNEMQALLSKNQ</sequence>
<name>A0A0G4K4P0_9SPIR</name>
<keyword evidence="3" id="KW-1185">Reference proteome</keyword>
<feature type="signal peptide" evidence="1">
    <location>
        <begin position="1"/>
        <end position="18"/>
    </location>
</feature>
<dbReference type="Proteomes" id="UP000043763">
    <property type="component" value="Unassembled WGS sequence"/>
</dbReference>
<dbReference type="AlphaFoldDB" id="A0A0G4K4P0"/>
<proteinExistence type="predicted"/>
<evidence type="ECO:0000256" key="1">
    <source>
        <dbReference type="SAM" id="SignalP"/>
    </source>
</evidence>
<protein>
    <recommendedName>
        <fullName evidence="4">Lipoprotein</fullName>
    </recommendedName>
</protein>